<accession>A0A9P5VI84</accession>
<proteinExistence type="predicted"/>
<evidence type="ECO:0000313" key="4">
    <source>
        <dbReference type="Proteomes" id="UP000696485"/>
    </source>
</evidence>
<dbReference type="Gene3D" id="2.170.270.10">
    <property type="entry name" value="SET domain"/>
    <property type="match status" value="1"/>
</dbReference>
<dbReference type="Pfam" id="PF00856">
    <property type="entry name" value="SET"/>
    <property type="match status" value="1"/>
</dbReference>
<dbReference type="EMBL" id="JAAAUY010000900">
    <property type="protein sequence ID" value="KAF9325590.1"/>
    <property type="molecule type" value="Genomic_DNA"/>
</dbReference>
<dbReference type="Proteomes" id="UP000696485">
    <property type="component" value="Unassembled WGS sequence"/>
</dbReference>
<gene>
    <name evidence="3" type="ORF">BG006_010944</name>
</gene>
<dbReference type="AlphaFoldDB" id="A0A9P5VI84"/>
<evidence type="ECO:0000313" key="3">
    <source>
        <dbReference type="EMBL" id="KAF9325590.1"/>
    </source>
</evidence>
<organism evidence="3 4">
    <name type="scientific">Podila minutissima</name>
    <dbReference type="NCBI Taxonomy" id="64525"/>
    <lineage>
        <taxon>Eukaryota</taxon>
        <taxon>Fungi</taxon>
        <taxon>Fungi incertae sedis</taxon>
        <taxon>Mucoromycota</taxon>
        <taxon>Mortierellomycotina</taxon>
        <taxon>Mortierellomycetes</taxon>
        <taxon>Mortierellales</taxon>
        <taxon>Mortierellaceae</taxon>
        <taxon>Podila</taxon>
    </lineage>
</organism>
<feature type="domain" description="SET" evidence="2">
    <location>
        <begin position="2"/>
        <end position="117"/>
    </location>
</feature>
<evidence type="ECO:0000256" key="1">
    <source>
        <dbReference type="SAM" id="MobiDB-lite"/>
    </source>
</evidence>
<dbReference type="InterPro" id="IPR046341">
    <property type="entry name" value="SET_dom_sf"/>
</dbReference>
<dbReference type="SMART" id="SM00317">
    <property type="entry name" value="SET"/>
    <property type="match status" value="1"/>
</dbReference>
<protein>
    <recommendedName>
        <fullName evidence="2">SET domain-containing protein</fullName>
    </recommendedName>
</protein>
<keyword evidence="4" id="KW-1185">Reference proteome</keyword>
<dbReference type="InterPro" id="IPR001214">
    <property type="entry name" value="SET_dom"/>
</dbReference>
<dbReference type="SUPFAM" id="SSF82199">
    <property type="entry name" value="SET domain"/>
    <property type="match status" value="1"/>
</dbReference>
<reference evidence="3" key="1">
    <citation type="journal article" date="2020" name="Fungal Divers.">
        <title>Resolving the Mortierellaceae phylogeny through synthesis of multi-gene phylogenetics and phylogenomics.</title>
        <authorList>
            <person name="Vandepol N."/>
            <person name="Liber J."/>
            <person name="Desiro A."/>
            <person name="Na H."/>
            <person name="Kennedy M."/>
            <person name="Barry K."/>
            <person name="Grigoriev I.V."/>
            <person name="Miller A.N."/>
            <person name="O'Donnell K."/>
            <person name="Stajich J.E."/>
            <person name="Bonito G."/>
        </authorList>
    </citation>
    <scope>NUCLEOTIDE SEQUENCE</scope>
    <source>
        <strain evidence="3">NVP1</strain>
    </source>
</reference>
<comment type="caution">
    <text evidence="3">The sequence shown here is derived from an EMBL/GenBank/DDBJ whole genome shotgun (WGS) entry which is preliminary data.</text>
</comment>
<dbReference type="PROSITE" id="PS50280">
    <property type="entry name" value="SET"/>
    <property type="match status" value="1"/>
</dbReference>
<evidence type="ECO:0000259" key="2">
    <source>
        <dbReference type="PROSITE" id="PS50280"/>
    </source>
</evidence>
<sequence length="177" mass="19890">MDPIRLFDQSSLTIQDCGAKGRGVVTSVPIPARTIIDLSPILLFPTEEYTNHGQFTQLDHYTYRWLGGMALAFGLGSMFNHSKYPNVGFQRDFENKMIRYSTLRDVAAGEELCISYGSNLWFPDMEDEEEAAREGGGQEDSGYQGSGFRLLRSEFSESEDETGDGFLSRLQIDTDED</sequence>
<dbReference type="CDD" id="cd10540">
    <property type="entry name" value="SET_SpSet7-like"/>
    <property type="match status" value="1"/>
</dbReference>
<name>A0A9P5VI84_9FUNG</name>
<feature type="region of interest" description="Disordered" evidence="1">
    <location>
        <begin position="154"/>
        <end position="177"/>
    </location>
</feature>